<dbReference type="Pfam" id="PF01168">
    <property type="entry name" value="Ala_racemase_N"/>
    <property type="match status" value="1"/>
</dbReference>
<comment type="function">
    <text evidence="2">Pyridoxal 5'-phosphate (PLP)-binding protein, which is involved in PLP homeostasis.</text>
</comment>
<keyword evidence="1 2" id="KW-0663">Pyridoxal phosphate</keyword>
<dbReference type="PIRSF" id="PIRSF004848">
    <property type="entry name" value="YBL036c_PLPDEIII"/>
    <property type="match status" value="1"/>
</dbReference>
<evidence type="ECO:0000259" key="5">
    <source>
        <dbReference type="Pfam" id="PF01168"/>
    </source>
</evidence>
<evidence type="ECO:0000256" key="1">
    <source>
        <dbReference type="ARBA" id="ARBA00022898"/>
    </source>
</evidence>
<dbReference type="Gene3D" id="3.20.20.10">
    <property type="entry name" value="Alanine racemase"/>
    <property type="match status" value="1"/>
</dbReference>
<dbReference type="PANTHER" id="PTHR10146">
    <property type="entry name" value="PROLINE SYNTHETASE CO-TRANSCRIBED BACTERIAL HOMOLOG PROTEIN"/>
    <property type="match status" value="1"/>
</dbReference>
<reference evidence="6 7" key="1">
    <citation type="submission" date="2012-02" db="EMBL/GenBank/DDBJ databases">
        <title>Complete sequence of chromosome of Singulisphaera acidiphila DSM 18658.</title>
        <authorList>
            <consortium name="US DOE Joint Genome Institute (JGI-PGF)"/>
            <person name="Lucas S."/>
            <person name="Copeland A."/>
            <person name="Lapidus A."/>
            <person name="Glavina del Rio T."/>
            <person name="Dalin E."/>
            <person name="Tice H."/>
            <person name="Bruce D."/>
            <person name="Goodwin L."/>
            <person name="Pitluck S."/>
            <person name="Peters L."/>
            <person name="Ovchinnikova G."/>
            <person name="Chertkov O."/>
            <person name="Kyrpides N."/>
            <person name="Mavromatis K."/>
            <person name="Ivanova N."/>
            <person name="Brettin T."/>
            <person name="Detter J.C."/>
            <person name="Han C."/>
            <person name="Larimer F."/>
            <person name="Land M."/>
            <person name="Hauser L."/>
            <person name="Markowitz V."/>
            <person name="Cheng J.-F."/>
            <person name="Hugenholtz P."/>
            <person name="Woyke T."/>
            <person name="Wu D."/>
            <person name="Tindall B."/>
            <person name="Pomrenke H."/>
            <person name="Brambilla E."/>
            <person name="Klenk H.-P."/>
            <person name="Eisen J.A."/>
        </authorList>
    </citation>
    <scope>NUCLEOTIDE SEQUENCE [LARGE SCALE GENOMIC DNA]</scope>
    <source>
        <strain evidence="7">ATCC BAA-1392 / DSM 18658 / VKM B-2454 / MOB10</strain>
    </source>
</reference>
<comment type="cofactor">
    <cofactor evidence="3">
        <name>pyridoxal 5'-phosphate</name>
        <dbReference type="ChEBI" id="CHEBI:597326"/>
    </cofactor>
</comment>
<dbReference type="SUPFAM" id="SSF51419">
    <property type="entry name" value="PLP-binding barrel"/>
    <property type="match status" value="1"/>
</dbReference>
<gene>
    <name evidence="6" type="ordered locus">Sinac_5673</name>
</gene>
<dbReference type="HOGENOM" id="CLU_059988_1_0_0"/>
<dbReference type="HAMAP" id="MF_02087">
    <property type="entry name" value="PLP_homeostasis"/>
    <property type="match status" value="1"/>
</dbReference>
<proteinExistence type="inferred from homology"/>
<dbReference type="InterPro" id="IPR029066">
    <property type="entry name" value="PLP-binding_barrel"/>
</dbReference>
<keyword evidence="7" id="KW-1185">Reference proteome</keyword>
<dbReference type="AlphaFoldDB" id="L0DK93"/>
<accession>L0DK93</accession>
<feature type="modified residue" description="N6-(pyridoxal phosphate)lysine" evidence="2 3">
    <location>
        <position position="44"/>
    </location>
</feature>
<sequence length="237" mass="26047">MQDNRPMDTDVLRRNLDSVRHRIAEAAQRSGRSPDEVTLVVVTKRLPVEVVPPLVALGALDLGENYPQELWEKVNHLGNSSVRWHLIGHLQSNKAKKTVPMVRMIHAVDSLRLLQGLDALVADPENGPAVCLQVNTSNEPAKHGWSVDEILADADAIAGCRNLRVAGLMTMAALDTTSETARPSFILLRDVREKLKERTGLRLEQLSMGMSNDFETAIEEGATIVRVGSAIFEGVFS</sequence>
<evidence type="ECO:0000313" key="6">
    <source>
        <dbReference type="EMBL" id="AGA29804.1"/>
    </source>
</evidence>
<dbReference type="FunFam" id="3.20.20.10:FF:000018">
    <property type="entry name" value="Pyridoxal phosphate homeostasis protein"/>
    <property type="match status" value="1"/>
</dbReference>
<organism evidence="6 7">
    <name type="scientific">Singulisphaera acidiphila (strain ATCC BAA-1392 / DSM 18658 / VKM B-2454 / MOB10)</name>
    <dbReference type="NCBI Taxonomy" id="886293"/>
    <lineage>
        <taxon>Bacteria</taxon>
        <taxon>Pseudomonadati</taxon>
        <taxon>Planctomycetota</taxon>
        <taxon>Planctomycetia</taxon>
        <taxon>Isosphaerales</taxon>
        <taxon>Isosphaeraceae</taxon>
        <taxon>Singulisphaera</taxon>
    </lineage>
</organism>
<comment type="similarity">
    <text evidence="2 4">Belongs to the pyridoxal phosphate-binding protein YggS/PROSC family.</text>
</comment>
<evidence type="ECO:0000313" key="7">
    <source>
        <dbReference type="Proteomes" id="UP000010798"/>
    </source>
</evidence>
<dbReference type="EMBL" id="CP003364">
    <property type="protein sequence ID" value="AGA29804.1"/>
    <property type="molecule type" value="Genomic_DNA"/>
</dbReference>
<dbReference type="Proteomes" id="UP000010798">
    <property type="component" value="Chromosome"/>
</dbReference>
<dbReference type="CDD" id="cd00635">
    <property type="entry name" value="PLPDE_III_YBL036c_like"/>
    <property type="match status" value="1"/>
</dbReference>
<evidence type="ECO:0000256" key="3">
    <source>
        <dbReference type="PIRSR" id="PIRSR004848-1"/>
    </source>
</evidence>
<dbReference type="NCBIfam" id="TIGR00044">
    <property type="entry name" value="YggS family pyridoxal phosphate-dependent enzyme"/>
    <property type="match status" value="1"/>
</dbReference>
<evidence type="ECO:0000256" key="2">
    <source>
        <dbReference type="HAMAP-Rule" id="MF_02087"/>
    </source>
</evidence>
<feature type="domain" description="Alanine racemase N-terminal" evidence="5">
    <location>
        <begin position="15"/>
        <end position="232"/>
    </location>
</feature>
<evidence type="ECO:0000256" key="4">
    <source>
        <dbReference type="RuleBase" id="RU004514"/>
    </source>
</evidence>
<dbReference type="GO" id="GO:0030170">
    <property type="term" value="F:pyridoxal phosphate binding"/>
    <property type="evidence" value="ECO:0007669"/>
    <property type="project" value="UniProtKB-UniRule"/>
</dbReference>
<dbReference type="KEGG" id="saci:Sinac_5673"/>
<dbReference type="InterPro" id="IPR001608">
    <property type="entry name" value="Ala_racemase_N"/>
</dbReference>
<protein>
    <recommendedName>
        <fullName evidence="2">Pyridoxal phosphate homeostasis protein</fullName>
        <shortName evidence="2">PLP homeostasis protein</shortName>
    </recommendedName>
</protein>
<dbReference type="InterPro" id="IPR011078">
    <property type="entry name" value="PyrdxlP_homeostasis"/>
</dbReference>
<dbReference type="PANTHER" id="PTHR10146:SF14">
    <property type="entry name" value="PYRIDOXAL PHOSPHATE HOMEOSTASIS PROTEIN"/>
    <property type="match status" value="1"/>
</dbReference>
<dbReference type="STRING" id="886293.Sinac_5673"/>
<dbReference type="eggNOG" id="COG0325">
    <property type="taxonomic scope" value="Bacteria"/>
</dbReference>
<name>L0DK93_SINAD</name>